<keyword evidence="2" id="KW-0472">Membrane</keyword>
<feature type="non-terminal residue" evidence="3">
    <location>
        <position position="1"/>
    </location>
</feature>
<sequence>KQKASPPPVEEAPPKTSTSRGRQTALFRKMSGVKAPGSSGRSPSRSRRPIPQQKNNTPLVIGGVVAGVVVLGVLGYLLANKKNEPVPSKKKSNPELVRQEPVEAPTPKPASKLIKKEEPKKKSSLKKKSGGGYVAPDSFENGAEAQAKKDMGEEFVAVEVDAGELGTFDSLASSGQVSEIVKEDYKWMAYIMHRLISDDESIAQSSFASLRDICKKRNISAKEDRFVNPIDMTLFNSKEYRAGIYNMWGGDWWL</sequence>
<feature type="region of interest" description="Disordered" evidence="1">
    <location>
        <begin position="1"/>
        <end position="57"/>
    </location>
</feature>
<feature type="compositionally biased region" description="Pro residues" evidence="1">
    <location>
        <begin position="1"/>
        <end position="11"/>
    </location>
</feature>
<dbReference type="AlphaFoldDB" id="A0A383A211"/>
<evidence type="ECO:0000256" key="2">
    <source>
        <dbReference type="SAM" id="Phobius"/>
    </source>
</evidence>
<evidence type="ECO:0000313" key="3">
    <source>
        <dbReference type="EMBL" id="SVE00988.1"/>
    </source>
</evidence>
<gene>
    <name evidence="3" type="ORF">METZ01_LOCUS453842</name>
</gene>
<protein>
    <submittedName>
        <fullName evidence="3">Uncharacterized protein</fullName>
    </submittedName>
</protein>
<accession>A0A383A211</accession>
<dbReference type="EMBL" id="UINC01187985">
    <property type="protein sequence ID" value="SVE00988.1"/>
    <property type="molecule type" value="Genomic_DNA"/>
</dbReference>
<keyword evidence="2" id="KW-0812">Transmembrane</keyword>
<keyword evidence="2" id="KW-1133">Transmembrane helix</keyword>
<name>A0A383A211_9ZZZZ</name>
<proteinExistence type="predicted"/>
<feature type="transmembrane region" description="Helical" evidence="2">
    <location>
        <begin position="59"/>
        <end position="79"/>
    </location>
</feature>
<organism evidence="3">
    <name type="scientific">marine metagenome</name>
    <dbReference type="NCBI Taxonomy" id="408172"/>
    <lineage>
        <taxon>unclassified sequences</taxon>
        <taxon>metagenomes</taxon>
        <taxon>ecological metagenomes</taxon>
    </lineage>
</organism>
<feature type="non-terminal residue" evidence="3">
    <location>
        <position position="254"/>
    </location>
</feature>
<evidence type="ECO:0000256" key="1">
    <source>
        <dbReference type="SAM" id="MobiDB-lite"/>
    </source>
</evidence>
<feature type="region of interest" description="Disordered" evidence="1">
    <location>
        <begin position="83"/>
        <end position="138"/>
    </location>
</feature>
<reference evidence="3" key="1">
    <citation type="submission" date="2018-05" db="EMBL/GenBank/DDBJ databases">
        <authorList>
            <person name="Lanie J.A."/>
            <person name="Ng W.-L."/>
            <person name="Kazmierczak K.M."/>
            <person name="Andrzejewski T.M."/>
            <person name="Davidsen T.M."/>
            <person name="Wayne K.J."/>
            <person name="Tettelin H."/>
            <person name="Glass J.I."/>
            <person name="Rusch D."/>
            <person name="Podicherti R."/>
            <person name="Tsui H.-C.T."/>
            <person name="Winkler M.E."/>
        </authorList>
    </citation>
    <scope>NUCLEOTIDE SEQUENCE</scope>
</reference>